<evidence type="ECO:0000313" key="1">
    <source>
        <dbReference type="EMBL" id="RKF93971.1"/>
    </source>
</evidence>
<dbReference type="AlphaFoldDB" id="A0A420JCC7"/>
<sequence length="38" mass="4268">MVHALIRIKVQVLLLELVMVASKKEFSLSLSSHSILSF</sequence>
<dbReference type="EMBL" id="MCBS01008002">
    <property type="protein sequence ID" value="RKF93971.1"/>
    <property type="molecule type" value="Genomic_DNA"/>
</dbReference>
<reference evidence="1 2" key="1">
    <citation type="journal article" date="2018" name="BMC Genomics">
        <title>Comparative genome analyses reveal sequence features reflecting distinct modes of host-adaptation between dicot and monocot powdery mildew.</title>
        <authorList>
            <person name="Wu Y."/>
            <person name="Ma X."/>
            <person name="Pan Z."/>
            <person name="Kale S.D."/>
            <person name="Song Y."/>
            <person name="King H."/>
            <person name="Zhang Q."/>
            <person name="Presley C."/>
            <person name="Deng X."/>
            <person name="Wei C.I."/>
            <person name="Xiao S."/>
        </authorList>
    </citation>
    <scope>NUCLEOTIDE SEQUENCE [LARGE SCALE GENOMIC DNA]</scope>
    <source>
        <strain evidence="1">UMSG1</strain>
    </source>
</reference>
<gene>
    <name evidence="1" type="ORF">GcM1_080004</name>
</gene>
<organism evidence="1 2">
    <name type="scientific">Golovinomyces cichoracearum</name>
    <dbReference type="NCBI Taxonomy" id="62708"/>
    <lineage>
        <taxon>Eukaryota</taxon>
        <taxon>Fungi</taxon>
        <taxon>Dikarya</taxon>
        <taxon>Ascomycota</taxon>
        <taxon>Pezizomycotina</taxon>
        <taxon>Leotiomycetes</taxon>
        <taxon>Erysiphales</taxon>
        <taxon>Erysiphaceae</taxon>
        <taxon>Golovinomyces</taxon>
    </lineage>
</organism>
<accession>A0A420JCC7</accession>
<comment type="caution">
    <text evidence="1">The sequence shown here is derived from an EMBL/GenBank/DDBJ whole genome shotgun (WGS) entry which is preliminary data.</text>
</comment>
<dbReference type="Proteomes" id="UP000285326">
    <property type="component" value="Unassembled WGS sequence"/>
</dbReference>
<proteinExistence type="predicted"/>
<protein>
    <submittedName>
        <fullName evidence="1">Uncharacterized protein</fullName>
    </submittedName>
</protein>
<name>A0A420JCC7_9PEZI</name>
<evidence type="ECO:0000313" key="2">
    <source>
        <dbReference type="Proteomes" id="UP000285326"/>
    </source>
</evidence>